<dbReference type="PRINTS" id="PR00035">
    <property type="entry name" value="HTHGNTR"/>
</dbReference>
<dbReference type="GO" id="GO:0003700">
    <property type="term" value="F:DNA-binding transcription factor activity"/>
    <property type="evidence" value="ECO:0007669"/>
    <property type="project" value="InterPro"/>
</dbReference>
<organism evidence="6 7">
    <name type="scientific">Pseudonocardia autotrophica</name>
    <name type="common">Amycolata autotrophica</name>
    <name type="synonym">Nocardia autotrophica</name>
    <dbReference type="NCBI Taxonomy" id="2074"/>
    <lineage>
        <taxon>Bacteria</taxon>
        <taxon>Bacillati</taxon>
        <taxon>Actinomycetota</taxon>
        <taxon>Actinomycetes</taxon>
        <taxon>Pseudonocardiales</taxon>
        <taxon>Pseudonocardiaceae</taxon>
        <taxon>Pseudonocardia</taxon>
    </lineage>
</organism>
<name>A0A1Y2N511_PSEAH</name>
<dbReference type="PROSITE" id="PS50949">
    <property type="entry name" value="HTH_GNTR"/>
    <property type="match status" value="1"/>
</dbReference>
<dbReference type="SUPFAM" id="SSF48008">
    <property type="entry name" value="GntR ligand-binding domain-like"/>
    <property type="match status" value="1"/>
</dbReference>
<keyword evidence="2" id="KW-0238">DNA-binding</keyword>
<dbReference type="STRING" id="2074.BG845_01485"/>
<evidence type="ECO:0000313" key="7">
    <source>
        <dbReference type="Proteomes" id="UP000194360"/>
    </source>
</evidence>
<evidence type="ECO:0000256" key="1">
    <source>
        <dbReference type="ARBA" id="ARBA00023015"/>
    </source>
</evidence>
<dbReference type="InterPro" id="IPR036390">
    <property type="entry name" value="WH_DNA-bd_sf"/>
</dbReference>
<evidence type="ECO:0000256" key="3">
    <source>
        <dbReference type="ARBA" id="ARBA00023163"/>
    </source>
</evidence>
<dbReference type="PANTHER" id="PTHR43537">
    <property type="entry name" value="TRANSCRIPTIONAL REGULATOR, GNTR FAMILY"/>
    <property type="match status" value="1"/>
</dbReference>
<dbReference type="InterPro" id="IPR000524">
    <property type="entry name" value="Tscrpt_reg_HTH_GntR"/>
</dbReference>
<dbReference type="GO" id="GO:0003677">
    <property type="term" value="F:DNA binding"/>
    <property type="evidence" value="ECO:0007669"/>
    <property type="project" value="UniProtKB-KW"/>
</dbReference>
<dbReference type="Pfam" id="PF00392">
    <property type="entry name" value="GntR"/>
    <property type="match status" value="1"/>
</dbReference>
<dbReference type="SMART" id="SM00895">
    <property type="entry name" value="FCD"/>
    <property type="match status" value="1"/>
</dbReference>
<dbReference type="AlphaFoldDB" id="A0A1Y2N511"/>
<dbReference type="SMART" id="SM00345">
    <property type="entry name" value="HTH_GNTR"/>
    <property type="match status" value="1"/>
</dbReference>
<keyword evidence="3" id="KW-0804">Transcription</keyword>
<dbReference type="PANTHER" id="PTHR43537:SF44">
    <property type="entry name" value="GNTR FAMILY REGULATORY PROTEIN"/>
    <property type="match status" value="1"/>
</dbReference>
<dbReference type="Gene3D" id="1.10.10.10">
    <property type="entry name" value="Winged helix-like DNA-binding domain superfamily/Winged helix DNA-binding domain"/>
    <property type="match status" value="1"/>
</dbReference>
<evidence type="ECO:0000256" key="2">
    <source>
        <dbReference type="ARBA" id="ARBA00023125"/>
    </source>
</evidence>
<evidence type="ECO:0000256" key="4">
    <source>
        <dbReference type="SAM" id="MobiDB-lite"/>
    </source>
</evidence>
<evidence type="ECO:0000259" key="5">
    <source>
        <dbReference type="PROSITE" id="PS50949"/>
    </source>
</evidence>
<dbReference type="InterPro" id="IPR011711">
    <property type="entry name" value="GntR_C"/>
</dbReference>
<dbReference type="EMBL" id="MIGB01000005">
    <property type="protein sequence ID" value="OSY42562.1"/>
    <property type="molecule type" value="Genomic_DNA"/>
</dbReference>
<feature type="domain" description="HTH gntR-type" evidence="5">
    <location>
        <begin position="13"/>
        <end position="80"/>
    </location>
</feature>
<dbReference type="Pfam" id="PF07729">
    <property type="entry name" value="FCD"/>
    <property type="match status" value="1"/>
</dbReference>
<dbReference type="InterPro" id="IPR036388">
    <property type="entry name" value="WH-like_DNA-bd_sf"/>
</dbReference>
<feature type="region of interest" description="Disordered" evidence="4">
    <location>
        <begin position="260"/>
        <end position="305"/>
    </location>
</feature>
<sequence>MRRMNVGIEGNGAGLHADVVDRIGALVAGGGVPPGTVLRADELGERYGVSRTVVREAVRVLESMGLVQSRRRVGTTVAPRERWNVHDPQVIRWRLDGSERAEQLRSLAELRRGVEPVAASLAAARATPEQCGELVGAVMDMAVYARSGDLAAYLEADIRFHRTLLAASGNEMLAALGGTVAEVLAGRIRHHLMPAHPEPSAIRLHGDVADAIRCGDGTAAETAMRAILTEAASATRIDTEAASATRIDTEAASATRIDTEAASATRMDSGAASATRMDSGAASATRMDSGAASATRMDSGDARDR</sequence>
<keyword evidence="1" id="KW-0805">Transcription regulation</keyword>
<keyword evidence="7" id="KW-1185">Reference proteome</keyword>
<gene>
    <name evidence="6" type="primary">lutR_2</name>
    <name evidence="6" type="ORF">BG845_01485</name>
</gene>
<evidence type="ECO:0000313" key="6">
    <source>
        <dbReference type="EMBL" id="OSY42562.1"/>
    </source>
</evidence>
<dbReference type="Proteomes" id="UP000194360">
    <property type="component" value="Unassembled WGS sequence"/>
</dbReference>
<dbReference type="Gene3D" id="1.20.120.530">
    <property type="entry name" value="GntR ligand-binding domain-like"/>
    <property type="match status" value="1"/>
</dbReference>
<comment type="caution">
    <text evidence="6">The sequence shown here is derived from an EMBL/GenBank/DDBJ whole genome shotgun (WGS) entry which is preliminary data.</text>
</comment>
<proteinExistence type="predicted"/>
<protein>
    <submittedName>
        <fullName evidence="6">HTH-type transcriptional regulator LutR</fullName>
    </submittedName>
</protein>
<accession>A0A1Y2N511</accession>
<dbReference type="SUPFAM" id="SSF46785">
    <property type="entry name" value="Winged helix' DNA-binding domain"/>
    <property type="match status" value="1"/>
</dbReference>
<dbReference type="CDD" id="cd07377">
    <property type="entry name" value="WHTH_GntR"/>
    <property type="match status" value="1"/>
</dbReference>
<dbReference type="InterPro" id="IPR008920">
    <property type="entry name" value="TF_FadR/GntR_C"/>
</dbReference>
<reference evidence="6 7" key="1">
    <citation type="submission" date="2016-09" db="EMBL/GenBank/DDBJ databases">
        <title>Pseudonocardia autotrophica DSM535, a candidate organism with high potential of specific P450 cytochromes.</title>
        <authorList>
            <person name="Grumaz C."/>
            <person name="Vainshtein Y."/>
            <person name="Kirstahler P."/>
            <person name="Sohn K."/>
        </authorList>
    </citation>
    <scope>NUCLEOTIDE SEQUENCE [LARGE SCALE GENOMIC DNA]</scope>
    <source>
        <strain evidence="6 7">DSM 535</strain>
    </source>
</reference>